<evidence type="ECO:0000313" key="4">
    <source>
        <dbReference type="Proteomes" id="UP000029713"/>
    </source>
</evidence>
<gene>
    <name evidence="3" type="ORF">IN07_16960</name>
</gene>
<dbReference type="RefSeq" id="WP_036337431.1">
    <property type="nucleotide sequence ID" value="NZ_JPMX01000077.1"/>
</dbReference>
<dbReference type="Gene3D" id="3.40.50.300">
    <property type="entry name" value="P-loop containing nucleotide triphosphate hydrolases"/>
    <property type="match status" value="1"/>
</dbReference>
<evidence type="ECO:0000259" key="1">
    <source>
        <dbReference type="Pfam" id="PF03008"/>
    </source>
</evidence>
<sequence>MGVFIGRDEQLRLLDHQLDLVRAGGDRPGRALLVRGRRRVGKSRLIEEFIERAGVSHVYFTASMQSPAEELRLFAQEVADSDLPGAETFAGVVPGTWEAALRLLATAVSTDGPSIVVIDELPYLTGADTAFEGTLQKVFDRVIARHPVLLIGVGSDLAMMEALNEYGRPFHQRATEMVVPSLSPREVGAMLDLDPAATFDAYLVTGGLPLICQEWPRGLSLWEYLEGALSHSTSALLVSGERALAAEFPTETQARRVLSTIGSGQRTFTTIGRKAGDLPQPSLNRSLTLLRSKRVVAADIPLSTAASRETRYRVADPYLRFWLSFLGPHLAEIDRGRGDRVLGRIQSAWTSWRGRAIEPVIRETLSRLPAEARGGAGGVVGGFWTRTNNPEIDLVIADREPVAQRIQAVGSIKWLENQPFDDRDFAALVTHRGQLPGASASTPLLVVSRSGTTFEGVPVLGPEQLLDGWRRPH</sequence>
<comment type="caution">
    <text evidence="3">The sequence shown here is derived from an EMBL/GenBank/DDBJ whole genome shotgun (WGS) entry which is preliminary data.</text>
</comment>
<dbReference type="EMBL" id="JPMX01000077">
    <property type="protein sequence ID" value="KGH45396.1"/>
    <property type="molecule type" value="Genomic_DNA"/>
</dbReference>
<feature type="domain" description="DUF234" evidence="1">
    <location>
        <begin position="322"/>
        <end position="415"/>
    </location>
</feature>
<dbReference type="SUPFAM" id="SSF52540">
    <property type="entry name" value="P-loop containing nucleoside triphosphate hydrolases"/>
    <property type="match status" value="1"/>
</dbReference>
<dbReference type="AlphaFoldDB" id="A0A098Y6T0"/>
<organism evidence="3 4">
    <name type="scientific">Modestobacter caceresii</name>
    <dbReference type="NCBI Taxonomy" id="1522368"/>
    <lineage>
        <taxon>Bacteria</taxon>
        <taxon>Bacillati</taxon>
        <taxon>Actinomycetota</taxon>
        <taxon>Actinomycetes</taxon>
        <taxon>Geodermatophilales</taxon>
        <taxon>Geodermatophilaceae</taxon>
        <taxon>Modestobacter</taxon>
    </lineage>
</organism>
<proteinExistence type="predicted"/>
<name>A0A098Y6T0_9ACTN</name>
<dbReference type="OrthoDB" id="3209349at2"/>
<accession>A0A098Y6T0</accession>
<dbReference type="PANTHER" id="PTHR34704:SF1">
    <property type="entry name" value="ATPASE"/>
    <property type="match status" value="1"/>
</dbReference>
<dbReference type="Pfam" id="PF03008">
    <property type="entry name" value="DUF234"/>
    <property type="match status" value="1"/>
</dbReference>
<feature type="domain" description="Orc1-like AAA ATPase" evidence="2">
    <location>
        <begin position="4"/>
        <end position="150"/>
    </location>
</feature>
<dbReference type="InterPro" id="IPR027417">
    <property type="entry name" value="P-loop_NTPase"/>
</dbReference>
<reference evidence="3 4" key="1">
    <citation type="submission" date="2014-07" db="EMBL/GenBank/DDBJ databases">
        <title>Biosystematic studies on Modestobacter strains isolated from extreme hyper-arid desert soil and from historic building.</title>
        <authorList>
            <person name="Bukarasam K."/>
            <person name="Bull A."/>
            <person name="Girard G."/>
            <person name="van Wezel G."/>
            <person name="Goodfellow M."/>
        </authorList>
    </citation>
    <scope>NUCLEOTIDE SEQUENCE [LARGE SCALE GENOMIC DNA]</scope>
    <source>
        <strain evidence="3 4">KNN45-2b</strain>
    </source>
</reference>
<evidence type="ECO:0000259" key="2">
    <source>
        <dbReference type="Pfam" id="PF13191"/>
    </source>
</evidence>
<dbReference type="Proteomes" id="UP000029713">
    <property type="component" value="Unassembled WGS sequence"/>
</dbReference>
<dbReference type="Pfam" id="PF13191">
    <property type="entry name" value="AAA_16"/>
    <property type="match status" value="1"/>
</dbReference>
<keyword evidence="4" id="KW-1185">Reference proteome</keyword>
<dbReference type="PANTHER" id="PTHR34704">
    <property type="entry name" value="ATPASE"/>
    <property type="match status" value="1"/>
</dbReference>
<evidence type="ECO:0000313" key="3">
    <source>
        <dbReference type="EMBL" id="KGH45396.1"/>
    </source>
</evidence>
<dbReference type="InterPro" id="IPR041664">
    <property type="entry name" value="AAA_16"/>
</dbReference>
<protein>
    <submittedName>
        <fullName evidence="3">ATPase</fullName>
    </submittedName>
</protein>
<dbReference type="InterPro" id="IPR004256">
    <property type="entry name" value="DUF234"/>
</dbReference>